<dbReference type="GO" id="GO:0071111">
    <property type="term" value="F:cyclic-guanylate-specific phosphodiesterase activity"/>
    <property type="evidence" value="ECO:0007669"/>
    <property type="project" value="InterPro"/>
</dbReference>
<accession>A0A285PQS9</accession>
<dbReference type="CDD" id="cd01948">
    <property type="entry name" value="EAL"/>
    <property type="match status" value="1"/>
</dbReference>
<proteinExistence type="predicted"/>
<evidence type="ECO:0000259" key="1">
    <source>
        <dbReference type="PROSITE" id="PS50883"/>
    </source>
</evidence>
<dbReference type="PANTHER" id="PTHR33121:SF70">
    <property type="entry name" value="SIGNALING PROTEIN YKOW"/>
    <property type="match status" value="1"/>
</dbReference>
<dbReference type="KEGG" id="ehl:EHLA_1249"/>
<dbReference type="InterPro" id="IPR029787">
    <property type="entry name" value="Nucleotide_cyclase"/>
</dbReference>
<dbReference type="SUPFAM" id="SSF141868">
    <property type="entry name" value="EAL domain-like"/>
    <property type="match status" value="1"/>
</dbReference>
<organism evidence="3 4">
    <name type="scientific">Anaerobutyricum hallii</name>
    <dbReference type="NCBI Taxonomy" id="39488"/>
    <lineage>
        <taxon>Bacteria</taxon>
        <taxon>Bacillati</taxon>
        <taxon>Bacillota</taxon>
        <taxon>Clostridia</taxon>
        <taxon>Lachnospirales</taxon>
        <taxon>Lachnospiraceae</taxon>
        <taxon>Anaerobutyricum</taxon>
    </lineage>
</organism>
<dbReference type="InterPro" id="IPR050706">
    <property type="entry name" value="Cyclic-di-GMP_PDE-like"/>
</dbReference>
<dbReference type="InterPro" id="IPR000160">
    <property type="entry name" value="GGDEF_dom"/>
</dbReference>
<protein>
    <submittedName>
        <fullName evidence="3">GGDEF domain</fullName>
    </submittedName>
</protein>
<dbReference type="Gene3D" id="3.30.70.270">
    <property type="match status" value="1"/>
</dbReference>
<dbReference type="Gene3D" id="3.20.20.450">
    <property type="entry name" value="EAL domain"/>
    <property type="match status" value="1"/>
</dbReference>
<sequence>MTDIAKIRTGKVKGTMNSNNLSDYYYNHSFMERLRKRLPEILPNTYCIVAIDIEHFRLFNKLYGRSSGDEVIRYIYTCLKQSALEYDGIDAYLGGDNFVAFLPDDDEVLNNIRQKIIKKFSKWNNTSAFFPLFGVYTIEDTSVLPELMYDHAMLALSHAEEDYKWHICRYTMEMESCLEEEVYLLAAIEEGLQKEEFTFFAQPQCNIATGQIVGAEALVRWQKPDGEVLLPGGFIPVLEKNKMIDRLDRYVWEKVCQWLRGWIDQGYSPVPISINVSRIDIFEMDVPKYIFSLLEKYQIPEYLIKIEITESAYTENNNRISHAVNTLRNRGLVVMMDDFGCGYSSLNMLKNIPVDVLKLDMRFLQFKEEERQKSANILEAIVNMAGLLHLPIVVEGVENESQEKFVQKLGCRYIQGFYYYKPLPIKKFEELLRDKRQIDTQGLVYKQVEPMHIREFIDTNFVSDSMLNNVLGPVVFFEVFGGDIKVTRVNEQYFRMIGEQHFEEDIQREFLKRIPEEERCVFHRMIEKAFENPVLGADGMIHLLREGEQKMSVYTKVFYLREREGYRQYYCSLMDISRVI</sequence>
<feature type="domain" description="GGDEF" evidence="2">
    <location>
        <begin position="44"/>
        <end position="172"/>
    </location>
</feature>
<evidence type="ECO:0000259" key="2">
    <source>
        <dbReference type="PROSITE" id="PS50887"/>
    </source>
</evidence>
<keyword evidence="4" id="KW-1185">Reference proteome</keyword>
<dbReference type="InterPro" id="IPR001633">
    <property type="entry name" value="EAL_dom"/>
</dbReference>
<evidence type="ECO:0000313" key="3">
    <source>
        <dbReference type="EMBL" id="SOB71968.1"/>
    </source>
</evidence>
<dbReference type="RefSeq" id="WP_096239808.1">
    <property type="nucleotide sequence ID" value="NZ_LT907978.1"/>
</dbReference>
<evidence type="ECO:0000313" key="4">
    <source>
        <dbReference type="Proteomes" id="UP000217549"/>
    </source>
</evidence>
<dbReference type="Proteomes" id="UP000217549">
    <property type="component" value="Chromosome I"/>
</dbReference>
<name>A0A285PQS9_9FIRM</name>
<dbReference type="InterPro" id="IPR035919">
    <property type="entry name" value="EAL_sf"/>
</dbReference>
<dbReference type="PROSITE" id="PS50887">
    <property type="entry name" value="GGDEF"/>
    <property type="match status" value="1"/>
</dbReference>
<dbReference type="Pfam" id="PF00563">
    <property type="entry name" value="EAL"/>
    <property type="match status" value="1"/>
</dbReference>
<dbReference type="AlphaFoldDB" id="A0A285PQS9"/>
<dbReference type="EMBL" id="LT907978">
    <property type="protein sequence ID" value="SOB71968.1"/>
    <property type="molecule type" value="Genomic_DNA"/>
</dbReference>
<dbReference type="STRING" id="39488.ERS852450_01789"/>
<dbReference type="SMART" id="SM00267">
    <property type="entry name" value="GGDEF"/>
    <property type="match status" value="1"/>
</dbReference>
<dbReference type="PROSITE" id="PS50883">
    <property type="entry name" value="EAL"/>
    <property type="match status" value="1"/>
</dbReference>
<dbReference type="SUPFAM" id="SSF55073">
    <property type="entry name" value="Nucleotide cyclase"/>
    <property type="match status" value="1"/>
</dbReference>
<dbReference type="PANTHER" id="PTHR33121">
    <property type="entry name" value="CYCLIC DI-GMP PHOSPHODIESTERASE PDEF"/>
    <property type="match status" value="1"/>
</dbReference>
<gene>
    <name evidence="3" type="ORF">EHLA_1249</name>
</gene>
<dbReference type="InterPro" id="IPR043128">
    <property type="entry name" value="Rev_trsase/Diguanyl_cyclase"/>
</dbReference>
<dbReference type="Pfam" id="PF00990">
    <property type="entry name" value="GGDEF"/>
    <property type="match status" value="1"/>
</dbReference>
<reference evidence="4" key="1">
    <citation type="submission" date="2017-09" db="EMBL/GenBank/DDBJ databases">
        <authorList>
            <person name="Shetty A S."/>
        </authorList>
    </citation>
    <scope>NUCLEOTIDE SEQUENCE [LARGE SCALE GENOMIC DNA]</scope>
</reference>
<dbReference type="SMART" id="SM00052">
    <property type="entry name" value="EAL"/>
    <property type="match status" value="1"/>
</dbReference>
<feature type="domain" description="EAL" evidence="1">
    <location>
        <begin position="181"/>
        <end position="436"/>
    </location>
</feature>